<reference evidence="1" key="1">
    <citation type="journal article" date="2015" name="Nature">
        <title>Complex archaea that bridge the gap between prokaryotes and eukaryotes.</title>
        <authorList>
            <person name="Spang A."/>
            <person name="Saw J.H."/>
            <person name="Jorgensen S.L."/>
            <person name="Zaremba-Niedzwiedzka K."/>
            <person name="Martijn J."/>
            <person name="Lind A.E."/>
            <person name="van Eijk R."/>
            <person name="Schleper C."/>
            <person name="Guy L."/>
            <person name="Ettema T.J."/>
        </authorList>
    </citation>
    <scope>NUCLEOTIDE SEQUENCE</scope>
</reference>
<proteinExistence type="predicted"/>
<protein>
    <submittedName>
        <fullName evidence="1">Uncharacterized protein</fullName>
    </submittedName>
</protein>
<gene>
    <name evidence="1" type="ORF">LCGC14_3111520</name>
</gene>
<accession>A0A0F8W5A3</accession>
<comment type="caution">
    <text evidence="1">The sequence shown here is derived from an EMBL/GenBank/DDBJ whole genome shotgun (WGS) entry which is preliminary data.</text>
</comment>
<sequence length="121" mass="14130">MRETSTIRKCDWCSVAEQHCYGRLEYCNCDCNRIIRKKSQIPNTECKFTKGYCPCHDSSLPNTIRNTCDHCQSTNREVYECFSDGTYYNCNDCQKLTMTDDILCCICYTDCCKHLEVVTHD</sequence>
<name>A0A0F8W5A3_9ZZZZ</name>
<dbReference type="AlphaFoldDB" id="A0A0F8W5A3"/>
<dbReference type="EMBL" id="LAZR01067341">
    <property type="protein sequence ID" value="KKK51783.1"/>
    <property type="molecule type" value="Genomic_DNA"/>
</dbReference>
<evidence type="ECO:0000313" key="1">
    <source>
        <dbReference type="EMBL" id="KKK51783.1"/>
    </source>
</evidence>
<organism evidence="1">
    <name type="scientific">marine sediment metagenome</name>
    <dbReference type="NCBI Taxonomy" id="412755"/>
    <lineage>
        <taxon>unclassified sequences</taxon>
        <taxon>metagenomes</taxon>
        <taxon>ecological metagenomes</taxon>
    </lineage>
</organism>